<evidence type="ECO:0000256" key="1">
    <source>
        <dbReference type="SAM" id="Phobius"/>
    </source>
</evidence>
<gene>
    <name evidence="2" type="ORF">CfE428DRAFT_0748</name>
</gene>
<dbReference type="InParanoid" id="B4CVR1"/>
<dbReference type="AlphaFoldDB" id="B4CVR1"/>
<keyword evidence="1" id="KW-1133">Transmembrane helix</keyword>
<keyword evidence="1" id="KW-0472">Membrane</keyword>
<name>B4CVR1_9BACT</name>
<dbReference type="Proteomes" id="UP000005824">
    <property type="component" value="Unassembled WGS sequence"/>
</dbReference>
<feature type="transmembrane region" description="Helical" evidence="1">
    <location>
        <begin position="102"/>
        <end position="119"/>
    </location>
</feature>
<comment type="caution">
    <text evidence="2">The sequence shown here is derived from an EMBL/GenBank/DDBJ whole genome shotgun (WGS) entry which is preliminary data.</text>
</comment>
<keyword evidence="1" id="KW-0812">Transmembrane</keyword>
<protein>
    <submittedName>
        <fullName evidence="2">Uncharacterized protein</fullName>
    </submittedName>
</protein>
<evidence type="ECO:0000313" key="3">
    <source>
        <dbReference type="Proteomes" id="UP000005824"/>
    </source>
</evidence>
<accession>B4CVR1</accession>
<sequence>MPTIEANPPQHTAVAHCPLCDAPLNPEHPDACTKCDWVSPNHPDHHQSGSIRDRIAVCLSIVPGLGHFYKGHKTTGVLYFIGSLFAFAFCFLAGAASAGWGLLLMPLYWVGIMMQVYWLEDRGLKPHTAATA</sequence>
<feature type="transmembrane region" description="Helical" evidence="1">
    <location>
        <begin position="77"/>
        <end position="96"/>
    </location>
</feature>
<proteinExistence type="predicted"/>
<reference evidence="2 3" key="1">
    <citation type="journal article" date="2011" name="J. Bacteriol.">
        <title>Genome sequence of Chthoniobacter flavus Ellin428, an aerobic heterotrophic soil bacterium.</title>
        <authorList>
            <person name="Kant R."/>
            <person name="van Passel M.W."/>
            <person name="Palva A."/>
            <person name="Lucas S."/>
            <person name="Lapidus A."/>
            <person name="Glavina Del Rio T."/>
            <person name="Dalin E."/>
            <person name="Tice H."/>
            <person name="Bruce D."/>
            <person name="Goodwin L."/>
            <person name="Pitluck S."/>
            <person name="Larimer F.W."/>
            <person name="Land M.L."/>
            <person name="Hauser L."/>
            <person name="Sangwan P."/>
            <person name="de Vos W.M."/>
            <person name="Janssen P.H."/>
            <person name="Smidt H."/>
        </authorList>
    </citation>
    <scope>NUCLEOTIDE SEQUENCE [LARGE SCALE GENOMIC DNA]</scope>
    <source>
        <strain evidence="2 3">Ellin428</strain>
    </source>
</reference>
<dbReference type="STRING" id="497964.CfE428DRAFT_0748"/>
<evidence type="ECO:0000313" key="2">
    <source>
        <dbReference type="EMBL" id="EDY21503.1"/>
    </source>
</evidence>
<organism evidence="2 3">
    <name type="scientific">Chthoniobacter flavus Ellin428</name>
    <dbReference type="NCBI Taxonomy" id="497964"/>
    <lineage>
        <taxon>Bacteria</taxon>
        <taxon>Pseudomonadati</taxon>
        <taxon>Verrucomicrobiota</taxon>
        <taxon>Spartobacteria</taxon>
        <taxon>Chthoniobacterales</taxon>
        <taxon>Chthoniobacteraceae</taxon>
        <taxon>Chthoniobacter</taxon>
    </lineage>
</organism>
<keyword evidence="3" id="KW-1185">Reference proteome</keyword>
<dbReference type="EMBL" id="ABVL01000002">
    <property type="protein sequence ID" value="EDY21503.1"/>
    <property type="molecule type" value="Genomic_DNA"/>
</dbReference>
<dbReference type="RefSeq" id="WP_006978075.1">
    <property type="nucleotide sequence ID" value="NZ_ABVL01000002.1"/>
</dbReference>